<evidence type="ECO:0000256" key="2">
    <source>
        <dbReference type="ARBA" id="ARBA00022692"/>
    </source>
</evidence>
<evidence type="ECO:0000313" key="8">
    <source>
        <dbReference type="Proteomes" id="UP001642464"/>
    </source>
</evidence>
<name>A0ABP0NC35_9DINO</name>
<dbReference type="Proteomes" id="UP001642464">
    <property type="component" value="Unassembled WGS sequence"/>
</dbReference>
<keyword evidence="4" id="KW-0472">Membrane</keyword>
<comment type="subcellular location">
    <subcellularLocation>
        <location evidence="1">Membrane</location>
    </subcellularLocation>
</comment>
<protein>
    <submittedName>
        <fullName evidence="7">Methylsterol monooxygenase DDB_G0270946 (C-4 methylsterol oxidase)</fullName>
    </submittedName>
</protein>
<feature type="non-terminal residue" evidence="7">
    <location>
        <position position="1"/>
    </location>
</feature>
<dbReference type="EMBL" id="CAXAMM010027587">
    <property type="protein sequence ID" value="CAK9061146.1"/>
    <property type="molecule type" value="Genomic_DNA"/>
</dbReference>
<evidence type="ECO:0000259" key="6">
    <source>
        <dbReference type="Pfam" id="PF04116"/>
    </source>
</evidence>
<sequence length="363" mass="39589">AGGAAGDLRRELAVEGASVTVVVRRRQDREEDAASQRPSASLIKNTLLEAFGGQLLVTPIAGYLGYYGFMKAGGSALDAKLPSLLGMYKAFAFAQFVNEHGFYWAHRLYHHKALHATFHKQHHSFIESMGISAEYAGPVEQVFANFMPSLGGMAAYGTHPYLFFFWLIYRLEETYEAHSGYTFLGKLGLFNGENSAFHHAHHLENRGNIGAWHIDALFGTIDAWLADGDTEGYVSKHLHGHPKNKNKDAICQACDGDAGAEAVTPKQIGNRVSAAAGRPVPARFVQAARVGAGVRGRASNNKRHRDWGPMSAPEAKKKKAATGGAAFSPRLDPRPQYPSWGAILRKYATVYTRLPILLALSAK</sequence>
<reference evidence="7 8" key="1">
    <citation type="submission" date="2024-02" db="EMBL/GenBank/DDBJ databases">
        <authorList>
            <person name="Chen Y."/>
            <person name="Shah S."/>
            <person name="Dougan E. K."/>
            <person name="Thang M."/>
            <person name="Chan C."/>
        </authorList>
    </citation>
    <scope>NUCLEOTIDE SEQUENCE [LARGE SCALE GENOMIC DNA]</scope>
</reference>
<accession>A0ABP0NC35</accession>
<gene>
    <name evidence="7" type="ORF">SCF082_LOCUS32078</name>
</gene>
<keyword evidence="7" id="KW-0503">Monooxygenase</keyword>
<evidence type="ECO:0000256" key="1">
    <source>
        <dbReference type="ARBA" id="ARBA00004370"/>
    </source>
</evidence>
<feature type="non-terminal residue" evidence="7">
    <location>
        <position position="363"/>
    </location>
</feature>
<comment type="caution">
    <text evidence="7">The sequence shown here is derived from an EMBL/GenBank/DDBJ whole genome shotgun (WGS) entry which is preliminary data.</text>
</comment>
<keyword evidence="2" id="KW-0812">Transmembrane</keyword>
<evidence type="ECO:0000256" key="3">
    <source>
        <dbReference type="ARBA" id="ARBA00022989"/>
    </source>
</evidence>
<keyword evidence="7" id="KW-0560">Oxidoreductase</keyword>
<keyword evidence="8" id="KW-1185">Reference proteome</keyword>
<dbReference type="GO" id="GO:0004497">
    <property type="term" value="F:monooxygenase activity"/>
    <property type="evidence" value="ECO:0007669"/>
    <property type="project" value="UniProtKB-KW"/>
</dbReference>
<dbReference type="PANTHER" id="PTHR11863">
    <property type="entry name" value="STEROL DESATURASE"/>
    <property type="match status" value="1"/>
</dbReference>
<dbReference type="InterPro" id="IPR050307">
    <property type="entry name" value="Sterol_Desaturase_Related"/>
</dbReference>
<dbReference type="Pfam" id="PF04116">
    <property type="entry name" value="FA_hydroxylase"/>
    <property type="match status" value="1"/>
</dbReference>
<dbReference type="InterPro" id="IPR006694">
    <property type="entry name" value="Fatty_acid_hydroxylase"/>
</dbReference>
<keyword evidence="3" id="KW-1133">Transmembrane helix</keyword>
<evidence type="ECO:0000256" key="4">
    <source>
        <dbReference type="ARBA" id="ARBA00023136"/>
    </source>
</evidence>
<feature type="domain" description="Fatty acid hydroxylase" evidence="6">
    <location>
        <begin position="92"/>
        <end position="220"/>
    </location>
</feature>
<feature type="region of interest" description="Disordered" evidence="5">
    <location>
        <begin position="293"/>
        <end position="332"/>
    </location>
</feature>
<evidence type="ECO:0000313" key="7">
    <source>
        <dbReference type="EMBL" id="CAK9061146.1"/>
    </source>
</evidence>
<proteinExistence type="predicted"/>
<organism evidence="7 8">
    <name type="scientific">Durusdinium trenchii</name>
    <dbReference type="NCBI Taxonomy" id="1381693"/>
    <lineage>
        <taxon>Eukaryota</taxon>
        <taxon>Sar</taxon>
        <taxon>Alveolata</taxon>
        <taxon>Dinophyceae</taxon>
        <taxon>Suessiales</taxon>
        <taxon>Symbiodiniaceae</taxon>
        <taxon>Durusdinium</taxon>
    </lineage>
</organism>
<evidence type="ECO:0000256" key="5">
    <source>
        <dbReference type="SAM" id="MobiDB-lite"/>
    </source>
</evidence>